<dbReference type="GO" id="GO:0022857">
    <property type="term" value="F:transmembrane transporter activity"/>
    <property type="evidence" value="ECO:0007669"/>
    <property type="project" value="InterPro"/>
</dbReference>
<name>A0A2K2FCF1_9CLOT</name>
<proteinExistence type="predicted"/>
<keyword evidence="5 6" id="KW-0472">Membrane</keyword>
<comment type="caution">
    <text evidence="7">The sequence shown here is derived from an EMBL/GenBank/DDBJ whole genome shotgun (WGS) entry which is preliminary data.</text>
</comment>
<dbReference type="Pfam" id="PF02653">
    <property type="entry name" value="BPD_transp_2"/>
    <property type="match status" value="1"/>
</dbReference>
<dbReference type="PANTHER" id="PTHR43370">
    <property type="entry name" value="SUGAR ABC TRANSPORTER INTEGRAL MEMBRANE PROTEIN-RELATED"/>
    <property type="match status" value="1"/>
</dbReference>
<evidence type="ECO:0000313" key="7">
    <source>
        <dbReference type="EMBL" id="PNT98164.1"/>
    </source>
</evidence>
<dbReference type="InterPro" id="IPR001851">
    <property type="entry name" value="ABC_transp_permease"/>
</dbReference>
<dbReference type="CDD" id="cd06580">
    <property type="entry name" value="TM_PBP1_transp_TpRbsC_like"/>
    <property type="match status" value="1"/>
</dbReference>
<dbReference type="AlphaFoldDB" id="A0A2K2FCF1"/>
<organism evidence="7 8">
    <name type="scientific">Clostridium thermosuccinogenes</name>
    <dbReference type="NCBI Taxonomy" id="84032"/>
    <lineage>
        <taxon>Bacteria</taxon>
        <taxon>Bacillati</taxon>
        <taxon>Bacillota</taxon>
        <taxon>Clostridia</taxon>
        <taxon>Eubacteriales</taxon>
        <taxon>Clostridiaceae</taxon>
        <taxon>Clostridium</taxon>
    </lineage>
</organism>
<evidence type="ECO:0000256" key="5">
    <source>
        <dbReference type="ARBA" id="ARBA00023136"/>
    </source>
</evidence>
<feature type="transmembrane region" description="Helical" evidence="6">
    <location>
        <begin position="143"/>
        <end position="160"/>
    </location>
</feature>
<dbReference type="GO" id="GO:0005886">
    <property type="term" value="C:plasma membrane"/>
    <property type="evidence" value="ECO:0007669"/>
    <property type="project" value="UniProtKB-SubCell"/>
</dbReference>
<dbReference type="EMBL" id="NIOJ01000030">
    <property type="protein sequence ID" value="PNT98164.1"/>
    <property type="molecule type" value="Genomic_DNA"/>
</dbReference>
<feature type="transmembrane region" description="Helical" evidence="6">
    <location>
        <begin position="224"/>
        <end position="257"/>
    </location>
</feature>
<dbReference type="PANTHER" id="PTHR43370:SF2">
    <property type="entry name" value="ABC TRANSPORTER PERMEASE PROTEIN"/>
    <property type="match status" value="1"/>
</dbReference>
<evidence type="ECO:0000256" key="6">
    <source>
        <dbReference type="SAM" id="Phobius"/>
    </source>
</evidence>
<feature type="transmembrane region" description="Helical" evidence="6">
    <location>
        <begin position="269"/>
        <end position="289"/>
    </location>
</feature>
<dbReference type="Proteomes" id="UP000236151">
    <property type="component" value="Unassembled WGS sequence"/>
</dbReference>
<feature type="transmembrane region" description="Helical" evidence="6">
    <location>
        <begin position="190"/>
        <end position="212"/>
    </location>
</feature>
<evidence type="ECO:0000256" key="4">
    <source>
        <dbReference type="ARBA" id="ARBA00022989"/>
    </source>
</evidence>
<keyword evidence="2" id="KW-1003">Cell membrane</keyword>
<feature type="transmembrane region" description="Helical" evidence="6">
    <location>
        <begin position="32"/>
        <end position="54"/>
    </location>
</feature>
<dbReference type="OrthoDB" id="9792579at2"/>
<reference evidence="7 8" key="1">
    <citation type="submission" date="2017-06" db="EMBL/GenBank/DDBJ databases">
        <title>Investigating the central metabolism of Clostridium thermosuccinogenes.</title>
        <authorList>
            <person name="Koendjbiharie J.G."/>
            <person name="van Kranenburg R."/>
        </authorList>
    </citation>
    <scope>NUCLEOTIDE SEQUENCE [LARGE SCALE GENOMIC DNA]</scope>
    <source>
        <strain evidence="7 8">DSM 5806</strain>
    </source>
</reference>
<keyword evidence="4 6" id="KW-1133">Transmembrane helix</keyword>
<gene>
    <name evidence="7" type="ORF">CDQ84_11770</name>
</gene>
<sequence>MTAFITSICAAAIVYAVSILYAAIGEIFSQRAGIMNLGIEGIMLMGAVSGFLTVYNTNNLVLAFLAVILVGAVLGLVFAFLTVTLGADQTVCGMAFLIFGSGLSGFIGKNVTGIASAVKFEKINIPFLSDIPVVGDIFFKQDLLVYLMYLIVPLSIFYIYRTRPGMILRALGENPAALDAAGINVFALRYAYVIFGCAMTAISGACISLSYTNFWNEGMTGGKGWIAFSLVAFSGWNPAGAALGALLFGAISIIGINMQIYLPGIPSQFYSMLPYIATVVALIISTGSFRRKHTEEPAALCQKYDREAR</sequence>
<dbReference type="KEGG" id="cthd:CDO33_18570"/>
<evidence type="ECO:0000256" key="2">
    <source>
        <dbReference type="ARBA" id="ARBA00022475"/>
    </source>
</evidence>
<keyword evidence="8" id="KW-1185">Reference proteome</keyword>
<evidence type="ECO:0000313" key="8">
    <source>
        <dbReference type="Proteomes" id="UP000236151"/>
    </source>
</evidence>
<accession>A0A2K2FCF1</accession>
<protein>
    <submittedName>
        <fullName evidence="7">ABC transporter permease</fullName>
    </submittedName>
</protein>
<evidence type="ECO:0000256" key="1">
    <source>
        <dbReference type="ARBA" id="ARBA00004651"/>
    </source>
</evidence>
<comment type="subcellular location">
    <subcellularLocation>
        <location evidence="1">Cell membrane</location>
        <topology evidence="1">Multi-pass membrane protein</topology>
    </subcellularLocation>
</comment>
<evidence type="ECO:0000256" key="3">
    <source>
        <dbReference type="ARBA" id="ARBA00022692"/>
    </source>
</evidence>
<keyword evidence="3 6" id="KW-0812">Transmembrane</keyword>
<dbReference type="RefSeq" id="WP_103081932.1">
    <property type="nucleotide sequence ID" value="NZ_CP021850.1"/>
</dbReference>
<feature type="transmembrane region" description="Helical" evidence="6">
    <location>
        <begin position="61"/>
        <end position="81"/>
    </location>
</feature>